<accession>A0A852ZD31</accession>
<evidence type="ECO:0000313" key="4">
    <source>
        <dbReference type="Proteomes" id="UP000579605"/>
    </source>
</evidence>
<keyword evidence="4" id="KW-1185">Reference proteome</keyword>
<sequence>MTKGRAMIGRALPRVLVVGSLATVGAVGSAAVALAGTPDTWTKEPPMPMIEVLGIYGGIPIGLFALITLLVLTPSLIRGSRVQSGASWSGQPEWFGDRPGDEESAEADRTGRSTGGPEGPTGAGRGGAGGQW</sequence>
<gene>
    <name evidence="3" type="ORF">F4554_003679</name>
</gene>
<protein>
    <submittedName>
        <fullName evidence="3">Uncharacterized protein</fullName>
    </submittedName>
</protein>
<dbReference type="AlphaFoldDB" id="A0A852ZD31"/>
<evidence type="ECO:0000256" key="2">
    <source>
        <dbReference type="SAM" id="Phobius"/>
    </source>
</evidence>
<name>A0A852ZD31_9ACTN</name>
<feature type="compositionally biased region" description="Basic and acidic residues" evidence="1">
    <location>
        <begin position="95"/>
        <end position="111"/>
    </location>
</feature>
<reference evidence="3 4" key="1">
    <citation type="submission" date="2020-07" db="EMBL/GenBank/DDBJ databases">
        <title>Sequencing the genomes of 1000 actinobacteria strains.</title>
        <authorList>
            <person name="Klenk H.-P."/>
        </authorList>
    </citation>
    <scope>NUCLEOTIDE SEQUENCE [LARGE SCALE GENOMIC DNA]</scope>
    <source>
        <strain evidence="3 4">DSM 18448</strain>
    </source>
</reference>
<keyword evidence="2" id="KW-0812">Transmembrane</keyword>
<dbReference type="RefSeq" id="WP_179788695.1">
    <property type="nucleotide sequence ID" value="NZ_BAAARR010000020.1"/>
</dbReference>
<proteinExistence type="predicted"/>
<evidence type="ECO:0000313" key="3">
    <source>
        <dbReference type="EMBL" id="NYH91041.1"/>
    </source>
</evidence>
<keyword evidence="2" id="KW-0472">Membrane</keyword>
<feature type="transmembrane region" description="Helical" evidence="2">
    <location>
        <begin position="59"/>
        <end position="77"/>
    </location>
</feature>
<dbReference type="Proteomes" id="UP000579605">
    <property type="component" value="Unassembled WGS sequence"/>
</dbReference>
<dbReference type="EMBL" id="JACBZH010000001">
    <property type="protein sequence ID" value="NYH91041.1"/>
    <property type="molecule type" value="Genomic_DNA"/>
</dbReference>
<keyword evidence="2" id="KW-1133">Transmembrane helix</keyword>
<feature type="region of interest" description="Disordered" evidence="1">
    <location>
        <begin position="82"/>
        <end position="132"/>
    </location>
</feature>
<evidence type="ECO:0000256" key="1">
    <source>
        <dbReference type="SAM" id="MobiDB-lite"/>
    </source>
</evidence>
<feature type="compositionally biased region" description="Gly residues" evidence="1">
    <location>
        <begin position="113"/>
        <end position="132"/>
    </location>
</feature>
<organism evidence="3 4">
    <name type="scientific">Actinopolymorpha rutila</name>
    <dbReference type="NCBI Taxonomy" id="446787"/>
    <lineage>
        <taxon>Bacteria</taxon>
        <taxon>Bacillati</taxon>
        <taxon>Actinomycetota</taxon>
        <taxon>Actinomycetes</taxon>
        <taxon>Propionibacteriales</taxon>
        <taxon>Actinopolymorphaceae</taxon>
        <taxon>Actinopolymorpha</taxon>
    </lineage>
</organism>
<comment type="caution">
    <text evidence="3">The sequence shown here is derived from an EMBL/GenBank/DDBJ whole genome shotgun (WGS) entry which is preliminary data.</text>
</comment>